<protein>
    <submittedName>
        <fullName evidence="1">Uncharacterized protein</fullName>
    </submittedName>
</protein>
<dbReference type="Proteomes" id="UP000054359">
    <property type="component" value="Unassembled WGS sequence"/>
</dbReference>
<keyword evidence="2" id="KW-1185">Reference proteome</keyword>
<organism evidence="1 2">
    <name type="scientific">Stegodyphus mimosarum</name>
    <name type="common">African social velvet spider</name>
    <dbReference type="NCBI Taxonomy" id="407821"/>
    <lineage>
        <taxon>Eukaryota</taxon>
        <taxon>Metazoa</taxon>
        <taxon>Ecdysozoa</taxon>
        <taxon>Arthropoda</taxon>
        <taxon>Chelicerata</taxon>
        <taxon>Arachnida</taxon>
        <taxon>Araneae</taxon>
        <taxon>Araneomorphae</taxon>
        <taxon>Entelegynae</taxon>
        <taxon>Eresoidea</taxon>
        <taxon>Eresidae</taxon>
        <taxon>Stegodyphus</taxon>
    </lineage>
</organism>
<dbReference type="AlphaFoldDB" id="A0A087URG0"/>
<gene>
    <name evidence="1" type="ORF">X975_05021</name>
</gene>
<feature type="non-terminal residue" evidence="1">
    <location>
        <position position="47"/>
    </location>
</feature>
<evidence type="ECO:0000313" key="1">
    <source>
        <dbReference type="EMBL" id="KFM79949.1"/>
    </source>
</evidence>
<dbReference type="EMBL" id="KK121191">
    <property type="protein sequence ID" value="KFM79949.1"/>
    <property type="molecule type" value="Genomic_DNA"/>
</dbReference>
<reference evidence="1 2" key="1">
    <citation type="submission" date="2013-11" db="EMBL/GenBank/DDBJ databases">
        <title>Genome sequencing of Stegodyphus mimosarum.</title>
        <authorList>
            <person name="Bechsgaard J."/>
        </authorList>
    </citation>
    <scope>NUCLEOTIDE SEQUENCE [LARGE SCALE GENOMIC DNA]</scope>
</reference>
<proteinExistence type="predicted"/>
<name>A0A087URG0_STEMI</name>
<sequence>MTEKLSCLQDDFEDAPQPLSPLALFFEYECLECFEEITAQTNFYSVQ</sequence>
<accession>A0A087URG0</accession>
<evidence type="ECO:0000313" key="2">
    <source>
        <dbReference type="Proteomes" id="UP000054359"/>
    </source>
</evidence>